<evidence type="ECO:0000256" key="4">
    <source>
        <dbReference type="PROSITE-ProRule" id="PRU00134"/>
    </source>
</evidence>
<keyword evidence="2 4" id="KW-0863">Zinc-finger</keyword>
<gene>
    <name evidence="6" type="ORF">NLJ89_g2298</name>
</gene>
<feature type="domain" description="MYND-type" evidence="5">
    <location>
        <begin position="57"/>
        <end position="100"/>
    </location>
</feature>
<sequence>MSWQRGRPLAMLVGTQKLEDSEKEWTEDEKRIIKLSETKPLLYSFPTDPKPRNEAGCSTCMQVSNGADGLKMKTCARCKSCLHCSRECQIADWPNHKLICNKSSDFARVARMTARLTKNPEVMRFIVRDIVKIYRKDFIVGDGMINLEKMRVAQVIVYFEPCNWDHAAPKKFAAREGKSMLGSLRLARVQDATLLLSEDVPNPDPLAASVRKVWLQRRGEDYPTVVVQFWYQSAIHLTTVKVTPKDVNDFHSLKSKLRIFHELKQFVIGSMVGGVDLANKVISEDVENGDTMHLKKEMSEEDRAVYLQRRVWAVSIEHENHWRDY</sequence>
<evidence type="ECO:0000313" key="7">
    <source>
        <dbReference type="Proteomes" id="UP001148786"/>
    </source>
</evidence>
<dbReference type="Pfam" id="PF01753">
    <property type="entry name" value="zf-MYND"/>
    <property type="match status" value="1"/>
</dbReference>
<keyword evidence="3" id="KW-0862">Zinc</keyword>
<dbReference type="Proteomes" id="UP001148786">
    <property type="component" value="Unassembled WGS sequence"/>
</dbReference>
<dbReference type="Gene3D" id="6.10.140.2220">
    <property type="match status" value="1"/>
</dbReference>
<organism evidence="6 7">
    <name type="scientific">Agrocybe chaxingu</name>
    <dbReference type="NCBI Taxonomy" id="84603"/>
    <lineage>
        <taxon>Eukaryota</taxon>
        <taxon>Fungi</taxon>
        <taxon>Dikarya</taxon>
        <taxon>Basidiomycota</taxon>
        <taxon>Agaricomycotina</taxon>
        <taxon>Agaricomycetes</taxon>
        <taxon>Agaricomycetidae</taxon>
        <taxon>Agaricales</taxon>
        <taxon>Agaricineae</taxon>
        <taxon>Strophariaceae</taxon>
        <taxon>Agrocybe</taxon>
    </lineage>
</organism>
<proteinExistence type="predicted"/>
<comment type="caution">
    <text evidence="6">The sequence shown here is derived from an EMBL/GenBank/DDBJ whole genome shotgun (WGS) entry which is preliminary data.</text>
</comment>
<dbReference type="InterPro" id="IPR002893">
    <property type="entry name" value="Znf_MYND"/>
</dbReference>
<dbReference type="EMBL" id="JANKHO010000138">
    <property type="protein sequence ID" value="KAJ3514576.1"/>
    <property type="molecule type" value="Genomic_DNA"/>
</dbReference>
<protein>
    <recommendedName>
        <fullName evidence="5">MYND-type domain-containing protein</fullName>
    </recommendedName>
</protein>
<name>A0A9W8K744_9AGAR</name>
<dbReference type="SUPFAM" id="SSF144232">
    <property type="entry name" value="HIT/MYND zinc finger-like"/>
    <property type="match status" value="1"/>
</dbReference>
<evidence type="ECO:0000259" key="5">
    <source>
        <dbReference type="PROSITE" id="PS50865"/>
    </source>
</evidence>
<evidence type="ECO:0000256" key="1">
    <source>
        <dbReference type="ARBA" id="ARBA00022723"/>
    </source>
</evidence>
<dbReference type="OrthoDB" id="549788at2759"/>
<keyword evidence="1" id="KW-0479">Metal-binding</keyword>
<dbReference type="PROSITE" id="PS50865">
    <property type="entry name" value="ZF_MYND_2"/>
    <property type="match status" value="1"/>
</dbReference>
<keyword evidence="7" id="KW-1185">Reference proteome</keyword>
<evidence type="ECO:0000313" key="6">
    <source>
        <dbReference type="EMBL" id="KAJ3514576.1"/>
    </source>
</evidence>
<dbReference type="AlphaFoldDB" id="A0A9W8K744"/>
<evidence type="ECO:0000256" key="2">
    <source>
        <dbReference type="ARBA" id="ARBA00022771"/>
    </source>
</evidence>
<dbReference type="GO" id="GO:0008270">
    <property type="term" value="F:zinc ion binding"/>
    <property type="evidence" value="ECO:0007669"/>
    <property type="project" value="UniProtKB-KW"/>
</dbReference>
<accession>A0A9W8K744</accession>
<reference evidence="6" key="1">
    <citation type="submission" date="2022-07" db="EMBL/GenBank/DDBJ databases">
        <title>Genome Sequence of Agrocybe chaxingu.</title>
        <authorList>
            <person name="Buettner E."/>
        </authorList>
    </citation>
    <scope>NUCLEOTIDE SEQUENCE</scope>
    <source>
        <strain evidence="6">MP-N11</strain>
    </source>
</reference>
<evidence type="ECO:0000256" key="3">
    <source>
        <dbReference type="ARBA" id="ARBA00022833"/>
    </source>
</evidence>